<keyword evidence="1" id="KW-0732">Signal</keyword>
<keyword evidence="2" id="KW-0614">Plasmid</keyword>
<name>A0A518HF43_9BACT</name>
<dbReference type="RefSeq" id="WP_145279671.1">
    <property type="nucleotide sequence ID" value="NZ_CP036428.1"/>
</dbReference>
<evidence type="ECO:0000313" key="3">
    <source>
        <dbReference type="Proteomes" id="UP000317835"/>
    </source>
</evidence>
<evidence type="ECO:0000313" key="2">
    <source>
        <dbReference type="EMBL" id="QDV39462.1"/>
    </source>
</evidence>
<feature type="chain" id="PRO_5022134710" evidence="1">
    <location>
        <begin position="30"/>
        <end position="303"/>
    </location>
</feature>
<keyword evidence="3" id="KW-1185">Reference proteome</keyword>
<feature type="signal peptide" evidence="1">
    <location>
        <begin position="1"/>
        <end position="29"/>
    </location>
</feature>
<reference evidence="2 3" key="1">
    <citation type="submission" date="2019-02" db="EMBL/GenBank/DDBJ databases">
        <title>Deep-cultivation of Planctomycetes and their phenomic and genomic characterization uncovers novel biology.</title>
        <authorList>
            <person name="Wiegand S."/>
            <person name="Jogler M."/>
            <person name="Boedeker C."/>
            <person name="Pinto D."/>
            <person name="Vollmers J."/>
            <person name="Rivas-Marin E."/>
            <person name="Kohn T."/>
            <person name="Peeters S.H."/>
            <person name="Heuer A."/>
            <person name="Rast P."/>
            <person name="Oberbeckmann S."/>
            <person name="Bunk B."/>
            <person name="Jeske O."/>
            <person name="Meyerdierks A."/>
            <person name="Storesund J.E."/>
            <person name="Kallscheuer N."/>
            <person name="Luecker S."/>
            <person name="Lage O.M."/>
            <person name="Pohl T."/>
            <person name="Merkel B.J."/>
            <person name="Hornburger P."/>
            <person name="Mueller R.-W."/>
            <person name="Bruemmer F."/>
            <person name="Labrenz M."/>
            <person name="Spormann A.M."/>
            <person name="Op den Camp H."/>
            <person name="Overmann J."/>
            <person name="Amann R."/>
            <person name="Jetten M.S.M."/>
            <person name="Mascher T."/>
            <person name="Medema M.H."/>
            <person name="Devos D.P."/>
            <person name="Kaster A.-K."/>
            <person name="Ovreas L."/>
            <person name="Rohde M."/>
            <person name="Galperin M.Y."/>
            <person name="Jogler C."/>
        </authorList>
    </citation>
    <scope>NUCLEOTIDE SEQUENCE [LARGE SCALE GENOMIC DNA]</scope>
    <source>
        <strain evidence="2 3">ElP</strain>
        <plasmid evidence="3">pelp_2</plasmid>
    </source>
</reference>
<proteinExistence type="predicted"/>
<dbReference type="KEGG" id="tpla:ElP_74290"/>
<dbReference type="Proteomes" id="UP000317835">
    <property type="component" value="Plasmid pElP_2"/>
</dbReference>
<dbReference type="AlphaFoldDB" id="A0A518HF43"/>
<dbReference type="EMBL" id="CP036428">
    <property type="protein sequence ID" value="QDV39462.1"/>
    <property type="molecule type" value="Genomic_DNA"/>
</dbReference>
<accession>A0A518HF43</accession>
<evidence type="ECO:0000256" key="1">
    <source>
        <dbReference type="SAM" id="SignalP"/>
    </source>
</evidence>
<gene>
    <name evidence="2" type="ORF">ElP_74290</name>
</gene>
<geneLocation type="plasmid" evidence="3">
    <name>pelp_2</name>
</geneLocation>
<organism evidence="2 3">
    <name type="scientific">Tautonia plasticadhaerens</name>
    <dbReference type="NCBI Taxonomy" id="2527974"/>
    <lineage>
        <taxon>Bacteria</taxon>
        <taxon>Pseudomonadati</taxon>
        <taxon>Planctomycetota</taxon>
        <taxon>Planctomycetia</taxon>
        <taxon>Isosphaerales</taxon>
        <taxon>Isosphaeraceae</taxon>
        <taxon>Tautonia</taxon>
    </lineage>
</organism>
<sequence precursor="true">MSLQAACRASGLVALCVVGSLGIGGLAHAEDEGRCYVTEVVFKSEARAEGADEPERLDGRMEIRHRAERKGRSLTVSILSFEAELEGAPVTSLRMSRVGLVEVHADGRRHEITRGEAGPLVRLQLESFGRPALLILHDHDGRPTERLDLAVIGPIADLRLVETATAFHVAFPRQERRWDAEVALPLAKGKLARGTLNFEKIAGEGAGDVPSEIPARVRVSGQLAPVAPGEDVEPLPAEVAYEVEGVQAYDLRARQWVSGDWTIDVSGEVREGGETKTFSGAVSLTLRPAREAGDELPPAGPKD</sequence>
<protein>
    <submittedName>
        <fullName evidence="2">Uncharacterized protein</fullName>
    </submittedName>
</protein>